<dbReference type="InterPro" id="IPR008538">
    <property type="entry name" value="Uma2"/>
</dbReference>
<dbReference type="PANTHER" id="PTHR36558:SF1">
    <property type="entry name" value="RESTRICTION ENDONUCLEASE DOMAIN-CONTAINING PROTEIN-RELATED"/>
    <property type="match status" value="1"/>
</dbReference>
<dbReference type="Gene3D" id="3.90.1570.10">
    <property type="entry name" value="tt1808, chain A"/>
    <property type="match status" value="1"/>
</dbReference>
<evidence type="ECO:0000313" key="2">
    <source>
        <dbReference type="EMBL" id="MDG2992082.1"/>
    </source>
</evidence>
<dbReference type="InterPro" id="IPR012296">
    <property type="entry name" value="Nuclease_put_TT1808"/>
</dbReference>
<dbReference type="InterPro" id="IPR011335">
    <property type="entry name" value="Restrct_endonuc-II-like"/>
</dbReference>
<dbReference type="SUPFAM" id="SSF52980">
    <property type="entry name" value="Restriction endonuclease-like"/>
    <property type="match status" value="1"/>
</dbReference>
<gene>
    <name evidence="2" type="ORF">L3556_14245</name>
</gene>
<dbReference type="Pfam" id="PF05685">
    <property type="entry name" value="Uma2"/>
    <property type="match status" value="1"/>
</dbReference>
<organism evidence="2 3">
    <name type="scientific">Candidatus Synechococcus calcipolaris G9</name>
    <dbReference type="NCBI Taxonomy" id="1497997"/>
    <lineage>
        <taxon>Bacteria</taxon>
        <taxon>Bacillati</taxon>
        <taxon>Cyanobacteriota</taxon>
        <taxon>Cyanophyceae</taxon>
        <taxon>Synechococcales</taxon>
        <taxon>Synechococcaceae</taxon>
        <taxon>Synechococcus</taxon>
    </lineage>
</organism>
<name>A0ABT6F2J9_9SYNE</name>
<sequence length="195" mass="22190">MLAKLSKPLYTIEDYLALEAESEVMDGIRREYRNGEIICMTGGTPEHNKVVGSLYAVLWTSLRKKPYSVFITDQRLWVPELQVYTYPDVMVMADPVILQENRKDTVTNPLLIAEVLSDSTSAYDRGDKFAAYRTIPTFQEYLVIDQTRPYGEQFVKQADHQWLFSDHSGLDAKINLVSVGVEVALVDLYESVGEL</sequence>
<accession>A0ABT6F2J9</accession>
<dbReference type="Proteomes" id="UP001154265">
    <property type="component" value="Unassembled WGS sequence"/>
</dbReference>
<keyword evidence="3" id="KW-1185">Reference proteome</keyword>
<protein>
    <submittedName>
        <fullName evidence="2">Uma2 family endonuclease</fullName>
    </submittedName>
</protein>
<dbReference type="CDD" id="cd06260">
    <property type="entry name" value="DUF820-like"/>
    <property type="match status" value="1"/>
</dbReference>
<keyword evidence="2" id="KW-0255">Endonuclease</keyword>
<dbReference type="GO" id="GO:0004519">
    <property type="term" value="F:endonuclease activity"/>
    <property type="evidence" value="ECO:0007669"/>
    <property type="project" value="UniProtKB-KW"/>
</dbReference>
<evidence type="ECO:0000313" key="3">
    <source>
        <dbReference type="Proteomes" id="UP001154265"/>
    </source>
</evidence>
<keyword evidence="2" id="KW-0378">Hydrolase</keyword>
<dbReference type="PANTHER" id="PTHR36558">
    <property type="entry name" value="GLR1098 PROTEIN"/>
    <property type="match status" value="1"/>
</dbReference>
<comment type="caution">
    <text evidence="2">The sequence shown here is derived from an EMBL/GenBank/DDBJ whole genome shotgun (WGS) entry which is preliminary data.</text>
</comment>
<dbReference type="EMBL" id="JAKKUT010000007">
    <property type="protein sequence ID" value="MDG2992082.1"/>
    <property type="molecule type" value="Genomic_DNA"/>
</dbReference>
<reference evidence="2" key="1">
    <citation type="journal article" date="2022" name="Genome Biol. Evol.">
        <title>A New Gene Family Diagnostic for Intracellular Biomineralization of Amorphous Ca Carbonates by Cyanobacteria.</title>
        <authorList>
            <person name="Benzerara K."/>
            <person name="Duprat E."/>
            <person name="Bitard-Feildel T."/>
            <person name="Caumes G."/>
            <person name="Cassier-Chauvat C."/>
            <person name="Chauvat F."/>
            <person name="Dezi M."/>
            <person name="Diop S.I."/>
            <person name="Gaschignard G."/>
            <person name="Gorgen S."/>
            <person name="Gugger M."/>
            <person name="Lopez-Garcia P."/>
            <person name="Millet M."/>
            <person name="Skouri-Panet F."/>
            <person name="Moreira D."/>
            <person name="Callebaut I."/>
        </authorList>
    </citation>
    <scope>NUCLEOTIDE SEQUENCE</scope>
    <source>
        <strain evidence="2">G9</strain>
    </source>
</reference>
<evidence type="ECO:0000259" key="1">
    <source>
        <dbReference type="Pfam" id="PF05685"/>
    </source>
</evidence>
<keyword evidence="2" id="KW-0540">Nuclease</keyword>
<feature type="domain" description="Putative restriction endonuclease" evidence="1">
    <location>
        <begin position="13"/>
        <end position="167"/>
    </location>
</feature>
<dbReference type="RefSeq" id="WP_277868024.1">
    <property type="nucleotide sequence ID" value="NZ_JAKKUT010000007.1"/>
</dbReference>
<proteinExistence type="predicted"/>
<reference evidence="2" key="2">
    <citation type="submission" date="2022-01" db="EMBL/GenBank/DDBJ databases">
        <authorList>
            <person name="Zivanovic Y."/>
            <person name="Moreira D."/>
            <person name="Lopez-Garcia P."/>
        </authorList>
    </citation>
    <scope>NUCLEOTIDE SEQUENCE</scope>
    <source>
        <strain evidence="2">G9</strain>
    </source>
</reference>